<protein>
    <recommendedName>
        <fullName evidence="8">RTA1-like protein</fullName>
    </recommendedName>
</protein>
<evidence type="ECO:0000256" key="1">
    <source>
        <dbReference type="ARBA" id="ARBA00004141"/>
    </source>
</evidence>
<proteinExistence type="predicted"/>
<dbReference type="EMBL" id="JAZHXI010000003">
    <property type="protein sequence ID" value="KAL2073396.1"/>
    <property type="molecule type" value="Genomic_DNA"/>
</dbReference>
<feature type="transmembrane region" description="Helical" evidence="5">
    <location>
        <begin position="48"/>
        <end position="66"/>
    </location>
</feature>
<dbReference type="Proteomes" id="UP001595075">
    <property type="component" value="Unassembled WGS sequence"/>
</dbReference>
<evidence type="ECO:0000313" key="7">
    <source>
        <dbReference type="Proteomes" id="UP001595075"/>
    </source>
</evidence>
<feature type="transmembrane region" description="Helical" evidence="5">
    <location>
        <begin position="182"/>
        <end position="206"/>
    </location>
</feature>
<feature type="transmembrane region" description="Helical" evidence="5">
    <location>
        <begin position="105"/>
        <end position="126"/>
    </location>
</feature>
<comment type="caution">
    <text evidence="6">The sequence shown here is derived from an EMBL/GenBank/DDBJ whole genome shotgun (WGS) entry which is preliminary data.</text>
</comment>
<dbReference type="PANTHER" id="PTHR31465">
    <property type="entry name" value="PROTEIN RTA1-RELATED"/>
    <property type="match status" value="1"/>
</dbReference>
<gene>
    <name evidence="6" type="ORF">VTL71DRAFT_10720</name>
</gene>
<accession>A0ABR4CW47</accession>
<feature type="transmembrane region" description="Helical" evidence="5">
    <location>
        <begin position="73"/>
        <end position="93"/>
    </location>
</feature>
<dbReference type="PANTHER" id="PTHR31465:SF9">
    <property type="entry name" value="SPHINGOID LONG-CHAIN BASE TRANSPORTER RSB1"/>
    <property type="match status" value="1"/>
</dbReference>
<evidence type="ECO:0000256" key="3">
    <source>
        <dbReference type="ARBA" id="ARBA00022989"/>
    </source>
</evidence>
<keyword evidence="7" id="KW-1185">Reference proteome</keyword>
<dbReference type="InterPro" id="IPR007568">
    <property type="entry name" value="RTA1"/>
</dbReference>
<organism evidence="6 7">
    <name type="scientific">Oculimacula yallundae</name>
    <dbReference type="NCBI Taxonomy" id="86028"/>
    <lineage>
        <taxon>Eukaryota</taxon>
        <taxon>Fungi</taxon>
        <taxon>Dikarya</taxon>
        <taxon>Ascomycota</taxon>
        <taxon>Pezizomycotina</taxon>
        <taxon>Leotiomycetes</taxon>
        <taxon>Helotiales</taxon>
        <taxon>Ploettnerulaceae</taxon>
        <taxon>Oculimacula</taxon>
    </lineage>
</organism>
<evidence type="ECO:0000256" key="5">
    <source>
        <dbReference type="SAM" id="Phobius"/>
    </source>
</evidence>
<keyword evidence="2 5" id="KW-0812">Transmembrane</keyword>
<evidence type="ECO:0000256" key="2">
    <source>
        <dbReference type="ARBA" id="ARBA00022692"/>
    </source>
</evidence>
<evidence type="ECO:0000256" key="4">
    <source>
        <dbReference type="ARBA" id="ARBA00023136"/>
    </source>
</evidence>
<feature type="transmembrane region" description="Helical" evidence="5">
    <location>
        <begin position="268"/>
        <end position="287"/>
    </location>
</feature>
<keyword evidence="4 5" id="KW-0472">Membrane</keyword>
<evidence type="ECO:0000313" key="6">
    <source>
        <dbReference type="EMBL" id="KAL2073396.1"/>
    </source>
</evidence>
<feature type="transmembrane region" description="Helical" evidence="5">
    <location>
        <begin position="227"/>
        <end position="248"/>
    </location>
</feature>
<comment type="subcellular location">
    <subcellularLocation>
        <location evidence="1">Membrane</location>
        <topology evidence="1">Multi-pass membrane protein</topology>
    </subcellularLocation>
</comment>
<keyword evidence="3 5" id="KW-1133">Transmembrane helix</keyword>
<dbReference type="Pfam" id="PF04479">
    <property type="entry name" value="RTA1"/>
    <property type="match status" value="1"/>
</dbReference>
<reference evidence="6 7" key="1">
    <citation type="journal article" date="2024" name="Commun. Biol.">
        <title>Comparative genomic analysis of thermophilic fungi reveals convergent evolutionary adaptations and gene losses.</title>
        <authorList>
            <person name="Steindorff A.S."/>
            <person name="Aguilar-Pontes M.V."/>
            <person name="Robinson A.J."/>
            <person name="Andreopoulos B."/>
            <person name="LaButti K."/>
            <person name="Kuo A."/>
            <person name="Mondo S."/>
            <person name="Riley R."/>
            <person name="Otillar R."/>
            <person name="Haridas S."/>
            <person name="Lipzen A."/>
            <person name="Grimwood J."/>
            <person name="Schmutz J."/>
            <person name="Clum A."/>
            <person name="Reid I.D."/>
            <person name="Moisan M.C."/>
            <person name="Butler G."/>
            <person name="Nguyen T.T.M."/>
            <person name="Dewar K."/>
            <person name="Conant G."/>
            <person name="Drula E."/>
            <person name="Henrissat B."/>
            <person name="Hansel C."/>
            <person name="Singer S."/>
            <person name="Hutchinson M.I."/>
            <person name="de Vries R.P."/>
            <person name="Natvig D.O."/>
            <person name="Powell A.J."/>
            <person name="Tsang A."/>
            <person name="Grigoriev I.V."/>
        </authorList>
    </citation>
    <scope>NUCLEOTIDE SEQUENCE [LARGE SCALE GENOMIC DNA]</scope>
    <source>
        <strain evidence="6 7">CBS 494.80</strain>
    </source>
</reference>
<evidence type="ECO:0008006" key="8">
    <source>
        <dbReference type="Google" id="ProtNLM"/>
    </source>
</evidence>
<feature type="transmembrane region" description="Helical" evidence="5">
    <location>
        <begin position="147"/>
        <end position="170"/>
    </location>
</feature>
<name>A0ABR4CW47_9HELO</name>
<sequence>MSNLTHSTGNGQGYGNATLLANPELCTFETCDLSLASFLYIPTLPGNAIFAAIFGIYLVVQIYLGIKHKTWGYMTSMVIGLLLEIIGYVGRILLHNDPFNNNNFLIYLVTLTIAPALLSASIYLCLARIVNIYGENLSRFKPRTYTLFFVTCDLICLVLQALGGALASMADTKSQADLGKNIMMAGLVFQVVSLTCFATAATEFGLRVWKAQGQWNPRYLRIVATRLFKAFLIGLAVATVTIFIRSVYRIAELSGGFNSHLFTDDEVAFMILEGVMIITACGCLTALHPAVCFQGVWHETNFVFRTSRNGAEKISYETSDEESQQNIQMDSLRDLSNVAAQRSI</sequence>